<comment type="caution">
    <text evidence="1">The sequence shown here is derived from an EMBL/GenBank/DDBJ whole genome shotgun (WGS) entry which is preliminary data.</text>
</comment>
<organism evidence="1 2">
    <name type="scientific">Araneus ventricosus</name>
    <name type="common">Orbweaver spider</name>
    <name type="synonym">Epeira ventricosa</name>
    <dbReference type="NCBI Taxonomy" id="182803"/>
    <lineage>
        <taxon>Eukaryota</taxon>
        <taxon>Metazoa</taxon>
        <taxon>Ecdysozoa</taxon>
        <taxon>Arthropoda</taxon>
        <taxon>Chelicerata</taxon>
        <taxon>Arachnida</taxon>
        <taxon>Araneae</taxon>
        <taxon>Araneomorphae</taxon>
        <taxon>Entelegynae</taxon>
        <taxon>Araneoidea</taxon>
        <taxon>Araneidae</taxon>
        <taxon>Araneus</taxon>
    </lineage>
</organism>
<reference evidence="1 2" key="1">
    <citation type="journal article" date="2019" name="Sci. Rep.">
        <title>Orb-weaving spider Araneus ventricosus genome elucidates the spidroin gene catalogue.</title>
        <authorList>
            <person name="Kono N."/>
            <person name="Nakamura H."/>
            <person name="Ohtoshi R."/>
            <person name="Moran D.A.P."/>
            <person name="Shinohara A."/>
            <person name="Yoshida Y."/>
            <person name="Fujiwara M."/>
            <person name="Mori M."/>
            <person name="Tomita M."/>
            <person name="Arakawa K."/>
        </authorList>
    </citation>
    <scope>NUCLEOTIDE SEQUENCE [LARGE SCALE GENOMIC DNA]</scope>
</reference>
<dbReference type="AlphaFoldDB" id="A0A4Y2GV43"/>
<name>A0A4Y2GV43_ARAVE</name>
<feature type="non-terminal residue" evidence="1">
    <location>
        <position position="1"/>
    </location>
</feature>
<protein>
    <submittedName>
        <fullName evidence="1">Uncharacterized protein</fullName>
    </submittedName>
</protein>
<accession>A0A4Y2GV43</accession>
<evidence type="ECO:0000313" key="1">
    <source>
        <dbReference type="EMBL" id="GBM56997.1"/>
    </source>
</evidence>
<dbReference type="Proteomes" id="UP000499080">
    <property type="component" value="Unassembled WGS sequence"/>
</dbReference>
<sequence length="162" mass="18614">GLNSVQQWGDFCHAPLLFTNPEDTSSNRLQIEFNVNRVRDGWRTTVYRGGSRENTNCGSSNCEFPFHLIPNQYRPRLPASLFNLIPRVLRGSGVHEKDDFPVLHGSSESSLRSREPEFIFKIRVLCLFSARSFLLLANSGHQVVPRMLRCQLFIRKHSERNA</sequence>
<proteinExistence type="predicted"/>
<evidence type="ECO:0000313" key="2">
    <source>
        <dbReference type="Proteomes" id="UP000499080"/>
    </source>
</evidence>
<dbReference type="EMBL" id="BGPR01100686">
    <property type="protein sequence ID" value="GBM56997.1"/>
    <property type="molecule type" value="Genomic_DNA"/>
</dbReference>
<keyword evidence="2" id="KW-1185">Reference proteome</keyword>
<gene>
    <name evidence="1" type="ORF">AVEN_117528_1</name>
</gene>